<feature type="non-terminal residue" evidence="2">
    <location>
        <position position="1"/>
    </location>
</feature>
<feature type="compositionally biased region" description="Basic and acidic residues" evidence="1">
    <location>
        <begin position="1"/>
        <end position="12"/>
    </location>
</feature>
<feature type="compositionally biased region" description="Basic and acidic residues" evidence="1">
    <location>
        <begin position="72"/>
        <end position="82"/>
    </location>
</feature>
<feature type="region of interest" description="Disordered" evidence="1">
    <location>
        <begin position="1"/>
        <end position="127"/>
    </location>
</feature>
<sequence length="296" mass="30080">DRAGRGHVHADRGPAAGAGAPARRAEAGPAVHRAGDPHDPVREPAGLDGGHVVQDAVGRDRPGPAVGPGQPDDLRVRPDAGVRRHPGPGLAAQQRAGGDRAGAAGGRDRGPGGVRAGPDGLPGQEDHLRHDRGHAVRAGGHPDHPELHLRRRARLAGQPDRGDRAGGGERVRGVLPAAVLRRAAAGAGGGGVRGRRRTVPHLLVGGPAAVQAGAGHPGHAGVPHQLERLPLAAVRAVQRRPADPAGRAGDAAERQRGAVRPAHGRCHDRGRAGAPALPRGPAVRHPGRVPQRAEGL</sequence>
<reference evidence="2" key="1">
    <citation type="submission" date="2020-02" db="EMBL/GenBank/DDBJ databases">
        <authorList>
            <person name="Meier V. D."/>
        </authorList>
    </citation>
    <scope>NUCLEOTIDE SEQUENCE</scope>
    <source>
        <strain evidence="2">AVDCRST_MAG41</strain>
    </source>
</reference>
<proteinExistence type="predicted"/>
<name>A0A6J4H216_9ACTN</name>
<feature type="compositionally biased region" description="Basic and acidic residues" evidence="1">
    <location>
        <begin position="33"/>
        <end position="42"/>
    </location>
</feature>
<gene>
    <name evidence="2" type="ORF">AVDCRST_MAG41-297</name>
</gene>
<accession>A0A6J4H216</accession>
<organism evidence="2">
    <name type="scientific">uncultured Mycobacteriales bacterium</name>
    <dbReference type="NCBI Taxonomy" id="581187"/>
    <lineage>
        <taxon>Bacteria</taxon>
        <taxon>Bacillati</taxon>
        <taxon>Actinomycetota</taxon>
        <taxon>Actinomycetes</taxon>
        <taxon>Mycobacteriales</taxon>
        <taxon>environmental samples</taxon>
    </lineage>
</organism>
<feature type="compositionally biased region" description="Gly residues" evidence="1">
    <location>
        <begin position="99"/>
        <end position="115"/>
    </location>
</feature>
<feature type="compositionally biased region" description="Low complexity" evidence="1">
    <location>
        <begin position="13"/>
        <end position="30"/>
    </location>
</feature>
<dbReference type="AlphaFoldDB" id="A0A6J4H216"/>
<evidence type="ECO:0000256" key="1">
    <source>
        <dbReference type="SAM" id="MobiDB-lite"/>
    </source>
</evidence>
<feature type="region of interest" description="Disordered" evidence="1">
    <location>
        <begin position="239"/>
        <end position="296"/>
    </location>
</feature>
<evidence type="ECO:0000313" key="2">
    <source>
        <dbReference type="EMBL" id="CAA9210963.1"/>
    </source>
</evidence>
<feature type="non-terminal residue" evidence="2">
    <location>
        <position position="296"/>
    </location>
</feature>
<feature type="compositionally biased region" description="Low complexity" evidence="1">
    <location>
        <begin position="272"/>
        <end position="281"/>
    </location>
</feature>
<protein>
    <submittedName>
        <fullName evidence="2">ABC transporter, permease protein 2 (Cluster 1, maltose/g3p/polyamine/iron)</fullName>
    </submittedName>
</protein>
<dbReference type="EMBL" id="CADCTP010000001">
    <property type="protein sequence ID" value="CAA9210963.1"/>
    <property type="molecule type" value="Genomic_DNA"/>
</dbReference>